<dbReference type="EMBL" id="FZON01000115">
    <property type="protein sequence ID" value="SNT36593.1"/>
    <property type="molecule type" value="Genomic_DNA"/>
</dbReference>
<evidence type="ECO:0000313" key="1">
    <source>
        <dbReference type="EMBL" id="SNT36593.1"/>
    </source>
</evidence>
<dbReference type="RefSeq" id="WP_089280494.1">
    <property type="nucleotide sequence ID" value="NZ_FZON01000115.1"/>
</dbReference>
<name>A0A239M399_9RHOB</name>
<reference evidence="1 2" key="1">
    <citation type="submission" date="2017-06" db="EMBL/GenBank/DDBJ databases">
        <authorList>
            <person name="Kim H.J."/>
            <person name="Triplett B.A."/>
        </authorList>
    </citation>
    <scope>NUCLEOTIDE SEQUENCE [LARGE SCALE GENOMIC DNA]</scope>
    <source>
        <strain evidence="1 2">DSM 11445</strain>
    </source>
</reference>
<dbReference type="Proteomes" id="UP000198440">
    <property type="component" value="Unassembled WGS sequence"/>
</dbReference>
<gene>
    <name evidence="1" type="ORF">SAMN04488078_11156</name>
</gene>
<accession>A0A239M399</accession>
<proteinExistence type="predicted"/>
<evidence type="ECO:0000313" key="2">
    <source>
        <dbReference type="Proteomes" id="UP000198440"/>
    </source>
</evidence>
<sequence>MTDADRSPEKIHYICQTYVETKAGRNGQTGLKIAKQFEYSTASEATSRAEREALSEDCAGADAYMVTEDPTSGEVGDPSFLVRLGNVPEVADF</sequence>
<protein>
    <submittedName>
        <fullName evidence="1">Uncharacterized protein</fullName>
    </submittedName>
</protein>
<organism evidence="1 2">
    <name type="scientific">Antarctobacter heliothermus</name>
    <dbReference type="NCBI Taxonomy" id="74033"/>
    <lineage>
        <taxon>Bacteria</taxon>
        <taxon>Pseudomonadati</taxon>
        <taxon>Pseudomonadota</taxon>
        <taxon>Alphaproteobacteria</taxon>
        <taxon>Rhodobacterales</taxon>
        <taxon>Roseobacteraceae</taxon>
        <taxon>Antarctobacter</taxon>
    </lineage>
</organism>
<dbReference type="OrthoDB" id="7708870at2"/>
<dbReference type="AlphaFoldDB" id="A0A239M399"/>